<dbReference type="EMBL" id="WBJX01000001">
    <property type="protein sequence ID" value="KAB1638863.1"/>
    <property type="molecule type" value="Genomic_DNA"/>
</dbReference>
<dbReference type="PANTHER" id="PTHR41913:SF1">
    <property type="entry name" value="DUF1684 DOMAIN-CONTAINING PROTEIN"/>
    <property type="match status" value="1"/>
</dbReference>
<protein>
    <submittedName>
        <fullName evidence="2">DUF1684 domain-containing protein</fullName>
    </submittedName>
</protein>
<name>A0A7J5B3W9_9MICO</name>
<comment type="caution">
    <text evidence="2">The sequence shown here is derived from an EMBL/GenBank/DDBJ whole genome shotgun (WGS) entry which is preliminary data.</text>
</comment>
<gene>
    <name evidence="2" type="ORF">F8O03_00435</name>
</gene>
<dbReference type="InterPro" id="IPR012467">
    <property type="entry name" value="DUF1684"/>
</dbReference>
<sequence length="288" mass="30952">MSTSASLVQDASVDRAQFNRDWEAWHVEHEKRRTDGHGFLAVTSLTFLSEEPQAIVGIPGAWSLEDGQAVVDLADGETLEADGLLLQGPRLHRFPCIAERDGVSARAGKVLIEIAKRGGFTIVRPRDPDYGYLASYSGTPTYLPNLRWRAEGTFEAFDEPRDVTVGAAVEGLEHVYSSPGKVTFELRGERFSLTAFNGHESGSLLVLFTDATSGITTYAANRALSLSAPDADGRVTVDFNRAVNLPCAYTVFATCPLPPAENRLPVGIEAGEKTPLSKAGDDAGSEPA</sequence>
<feature type="region of interest" description="Disordered" evidence="1">
    <location>
        <begin position="268"/>
        <end position="288"/>
    </location>
</feature>
<reference evidence="2 3" key="1">
    <citation type="submission" date="2019-09" db="EMBL/GenBank/DDBJ databases">
        <title>Phylogeny of genus Pseudoclavibacter and closely related genus.</title>
        <authorList>
            <person name="Li Y."/>
        </authorList>
    </citation>
    <scope>NUCLEOTIDE SEQUENCE [LARGE SCALE GENOMIC DNA]</scope>
    <source>
        <strain evidence="2 3">THG-MD12</strain>
    </source>
</reference>
<proteinExistence type="predicted"/>
<dbReference type="Pfam" id="PF07920">
    <property type="entry name" value="DUF1684"/>
    <property type="match status" value="1"/>
</dbReference>
<evidence type="ECO:0000313" key="3">
    <source>
        <dbReference type="Proteomes" id="UP000490386"/>
    </source>
</evidence>
<organism evidence="2 3">
    <name type="scientific">Pseudoclavibacter terrae</name>
    <dbReference type="NCBI Taxonomy" id="1530195"/>
    <lineage>
        <taxon>Bacteria</taxon>
        <taxon>Bacillati</taxon>
        <taxon>Actinomycetota</taxon>
        <taxon>Actinomycetes</taxon>
        <taxon>Micrococcales</taxon>
        <taxon>Microbacteriaceae</taxon>
        <taxon>Pseudoclavibacter</taxon>
    </lineage>
</organism>
<dbReference type="PANTHER" id="PTHR41913">
    <property type="entry name" value="DUF1684 DOMAIN-CONTAINING PROTEIN"/>
    <property type="match status" value="1"/>
</dbReference>
<dbReference type="AlphaFoldDB" id="A0A7J5B3W9"/>
<keyword evidence="3" id="KW-1185">Reference proteome</keyword>
<accession>A0A7J5B3W9</accession>
<dbReference type="Proteomes" id="UP000490386">
    <property type="component" value="Unassembled WGS sequence"/>
</dbReference>
<evidence type="ECO:0000313" key="2">
    <source>
        <dbReference type="EMBL" id="KAB1638863.1"/>
    </source>
</evidence>
<dbReference type="RefSeq" id="WP_151421917.1">
    <property type="nucleotide sequence ID" value="NZ_WBJX01000001.1"/>
</dbReference>
<dbReference type="OrthoDB" id="5493262at2"/>
<evidence type="ECO:0000256" key="1">
    <source>
        <dbReference type="SAM" id="MobiDB-lite"/>
    </source>
</evidence>